<dbReference type="Gene3D" id="3.40.470.10">
    <property type="entry name" value="Uracil-DNA glycosylase-like domain"/>
    <property type="match status" value="1"/>
</dbReference>
<proteinExistence type="inferred from homology"/>
<evidence type="ECO:0000256" key="6">
    <source>
        <dbReference type="ARBA" id="ARBA00022723"/>
    </source>
</evidence>
<dbReference type="SUPFAM" id="SSF56529">
    <property type="entry name" value="FAH"/>
    <property type="match status" value="1"/>
</dbReference>
<comment type="function">
    <text evidence="14">Excises uracil residues from the DNA which can arise as a result of misincorporation of dUMP residues by DNA polymerase or due to deamination of cytosine.</text>
</comment>
<dbReference type="GO" id="GO:0006572">
    <property type="term" value="P:L-tyrosine catabolic process"/>
    <property type="evidence" value="ECO:0007669"/>
    <property type="project" value="UniProtKB-KW"/>
</dbReference>
<comment type="cofactor">
    <cofactor evidence="3 17">
        <name>Mg(2+)</name>
        <dbReference type="ChEBI" id="CHEBI:18420"/>
    </cofactor>
</comment>
<feature type="binding site" evidence="17">
    <location>
        <position position="257"/>
    </location>
    <ligand>
        <name>Mg(2+)</name>
        <dbReference type="ChEBI" id="CHEBI:18420"/>
    </ligand>
</feature>
<keyword evidence="8 14" id="KW-0378">Hydrolase</keyword>
<feature type="binding site" evidence="17">
    <location>
        <position position="205"/>
    </location>
    <ligand>
        <name>Ca(2+)</name>
        <dbReference type="ChEBI" id="CHEBI:29108"/>
    </ligand>
</feature>
<dbReference type="GO" id="GO:0005634">
    <property type="term" value="C:nucleus"/>
    <property type="evidence" value="ECO:0007669"/>
    <property type="project" value="UniProtKB-SubCell"/>
</dbReference>
<accession>A0AAD5UNQ6</accession>
<dbReference type="InterPro" id="IPR005122">
    <property type="entry name" value="Uracil-DNA_glycosylase-like"/>
</dbReference>
<reference evidence="19" key="1">
    <citation type="submission" date="2020-05" db="EMBL/GenBank/DDBJ databases">
        <title>Phylogenomic resolution of chytrid fungi.</title>
        <authorList>
            <person name="Stajich J.E."/>
            <person name="Amses K."/>
            <person name="Simmons R."/>
            <person name="Seto K."/>
            <person name="Myers J."/>
            <person name="Bonds A."/>
            <person name="Quandt C.A."/>
            <person name="Barry K."/>
            <person name="Liu P."/>
            <person name="Grigoriev I."/>
            <person name="Longcore J.E."/>
            <person name="James T.Y."/>
        </authorList>
    </citation>
    <scope>NUCLEOTIDE SEQUENCE</scope>
    <source>
        <strain evidence="19">PLAUS21</strain>
    </source>
</reference>
<evidence type="ECO:0000256" key="2">
    <source>
        <dbReference type="ARBA" id="ARBA00001913"/>
    </source>
</evidence>
<dbReference type="GO" id="GO:0004334">
    <property type="term" value="F:fumarylacetoacetase activity"/>
    <property type="evidence" value="ECO:0007669"/>
    <property type="project" value="UniProtKB-EC"/>
</dbReference>
<dbReference type="Gene3D" id="2.30.30.230">
    <property type="entry name" value="Fumarylacetoacetase, N-terminal domain"/>
    <property type="match status" value="1"/>
</dbReference>
<protein>
    <recommendedName>
        <fullName evidence="14">Uracil-DNA glycosylase</fullName>
        <shortName evidence="14">UDG</shortName>
        <ecNumber evidence="14">3.2.2.27</ecNumber>
    </recommendedName>
</protein>
<evidence type="ECO:0000313" key="20">
    <source>
        <dbReference type="Proteomes" id="UP001210925"/>
    </source>
</evidence>
<dbReference type="PANTHER" id="PTHR43069:SF2">
    <property type="entry name" value="FUMARYLACETOACETASE"/>
    <property type="match status" value="1"/>
</dbReference>
<feature type="binding site" evidence="17">
    <location>
        <position position="237"/>
    </location>
    <ligand>
        <name>Ca(2+)</name>
        <dbReference type="ChEBI" id="CHEBI:29108"/>
    </ligand>
</feature>
<dbReference type="PANTHER" id="PTHR43069">
    <property type="entry name" value="FUMARYLACETOACETASE"/>
    <property type="match status" value="1"/>
</dbReference>
<dbReference type="Proteomes" id="UP001210925">
    <property type="component" value="Unassembled WGS sequence"/>
</dbReference>
<evidence type="ECO:0000256" key="12">
    <source>
        <dbReference type="ARBA" id="ARBA00023204"/>
    </source>
</evidence>
<evidence type="ECO:0000256" key="14">
    <source>
        <dbReference type="HAMAP-Rule" id="MF_03166"/>
    </source>
</evidence>
<evidence type="ECO:0000256" key="9">
    <source>
        <dbReference type="ARBA" id="ARBA00022837"/>
    </source>
</evidence>
<dbReference type="SUPFAM" id="SSF63433">
    <property type="entry name" value="Fumarylacetoacetate hydrolase, FAH, N-terminal domain"/>
    <property type="match status" value="1"/>
</dbReference>
<sequence>MSFVDYDADTDFPITNIPFGIISTYADPTPRPATAIGNYAVDLKALANIGAFKGPLFSRHAVHVFSQETLNDFMALGRPIWREVRATIQDLLSANGSDLLSGNKALQDRVLIPLEQVRNHLPAKIGDYTDFYSSKEHATNVGTMFRGKDNALMPNWVHIPVAYHGRASSVVVSGTPIKRPSGITLDPETKKPGFSVCRKLDIELEVAFFVGVGNKLGEPIPVTEAEDHIFGMVVMNDWSARDIQQFEYVPLGPFLGKNFGTTISPWIVTLDALEEYRVPLPVQDPTPSAYLVDPNSDKDQYDVELEVYWQSSTSEPTLVSKSNLKYMYWSFKQQLAHHSINGCNMNTGDLLGSGTISGPTEDSFGSFLELTWNGTKPVTLQDGSSRTFLLDGDEITLKGTCKGKNRIGFGPCSGVRKLNQVGGVFTSRTDCLLPIHLSEKFMSTKPITSFFKPVQKKREMQDQSDKENVKKVKSLNFPNDWATALTPELKKPYFAKLMELVDNDPGPVYPPIEDRYTFMKCPIDKIKCVIIGQDPYHGKNQAHGVRIPPSLQNIYTELSNDIEGFVSPKHGCLENWVDEGVLLLNASLSVHEGQPNSHAGFGWAQFTDAIISYINQKCDGVVFLLWGGFAQKKGQKIDSKRHLVLKATHPSPLGANKGGWFGCKHFSKTNEYLEKNGKEPINWANL</sequence>
<evidence type="ECO:0000256" key="8">
    <source>
        <dbReference type="ARBA" id="ARBA00022801"/>
    </source>
</evidence>
<feature type="binding site" evidence="16">
    <location>
        <position position="146"/>
    </location>
    <ligand>
        <name>substrate</name>
    </ligand>
</feature>
<dbReference type="InterPro" id="IPR036895">
    <property type="entry name" value="Uracil-DNA_glycosylase-like_sf"/>
</dbReference>
<feature type="active site" description="Proton acceptor" evidence="15">
    <location>
        <position position="137"/>
    </location>
</feature>
<organism evidence="19 20">
    <name type="scientific">Boothiomyces macroporosus</name>
    <dbReference type="NCBI Taxonomy" id="261099"/>
    <lineage>
        <taxon>Eukaryota</taxon>
        <taxon>Fungi</taxon>
        <taxon>Fungi incertae sedis</taxon>
        <taxon>Chytridiomycota</taxon>
        <taxon>Chytridiomycota incertae sedis</taxon>
        <taxon>Chytridiomycetes</taxon>
        <taxon>Rhizophydiales</taxon>
        <taxon>Terramycetaceae</taxon>
        <taxon>Boothiomyces</taxon>
    </lineage>
</organism>
<feature type="binding site" evidence="16">
    <location>
        <position position="355"/>
    </location>
    <ligand>
        <name>substrate</name>
    </ligand>
</feature>
<feature type="domain" description="Uracil-DNA glycosylase-like" evidence="18">
    <location>
        <begin position="519"/>
        <end position="673"/>
    </location>
</feature>
<feature type="binding site" evidence="16">
    <location>
        <position position="248"/>
    </location>
    <ligand>
        <name>substrate</name>
    </ligand>
</feature>
<keyword evidence="6 17" id="KW-0479">Metal-binding</keyword>
<evidence type="ECO:0000256" key="1">
    <source>
        <dbReference type="ARBA" id="ARBA00000353"/>
    </source>
</evidence>
<dbReference type="NCBIfam" id="NF003592">
    <property type="entry name" value="PRK05254.1-5"/>
    <property type="match status" value="1"/>
</dbReference>
<comment type="pathway">
    <text evidence="4">Amino-acid degradation; L-phenylalanine degradation; acetoacetate and fumarate from L-phenylalanine: step 6/6.</text>
</comment>
<keyword evidence="10 17" id="KW-0460">Magnesium</keyword>
<evidence type="ECO:0000256" key="17">
    <source>
        <dbReference type="PIRSR" id="PIRSR605959-3"/>
    </source>
</evidence>
<dbReference type="GO" id="GO:0004844">
    <property type="term" value="F:uracil DNA N-glycosylase activity"/>
    <property type="evidence" value="ECO:0007669"/>
    <property type="project" value="UniProtKB-UniRule"/>
</dbReference>
<evidence type="ECO:0000256" key="3">
    <source>
        <dbReference type="ARBA" id="ARBA00001946"/>
    </source>
</evidence>
<evidence type="ECO:0000313" key="19">
    <source>
        <dbReference type="EMBL" id="KAJ3261013.1"/>
    </source>
</evidence>
<feature type="binding site" evidence="17">
    <location>
        <position position="261"/>
    </location>
    <ligand>
        <name>Mg(2+)</name>
        <dbReference type="ChEBI" id="CHEBI:18420"/>
    </ligand>
</feature>
<evidence type="ECO:0000256" key="10">
    <source>
        <dbReference type="ARBA" id="ARBA00022842"/>
    </source>
</evidence>
<dbReference type="NCBIfam" id="TIGR01266">
    <property type="entry name" value="fum_ac_acetase"/>
    <property type="match status" value="1"/>
</dbReference>
<comment type="caution">
    <text evidence="19">The sequence shown here is derived from an EMBL/GenBank/DDBJ whole genome shotgun (WGS) entry which is preliminary data.</text>
</comment>
<comment type="similarity">
    <text evidence="5">Belongs to the FAH family.</text>
</comment>
<dbReference type="GO" id="GO:0005739">
    <property type="term" value="C:mitochondrion"/>
    <property type="evidence" value="ECO:0007669"/>
    <property type="project" value="UniProtKB-SubCell"/>
</dbReference>
<feature type="binding site" evidence="17">
    <location>
        <position position="130"/>
    </location>
    <ligand>
        <name>Ca(2+)</name>
        <dbReference type="ChEBI" id="CHEBI:29108"/>
    </ligand>
</feature>
<dbReference type="SMART" id="SM00987">
    <property type="entry name" value="UreE_C"/>
    <property type="match status" value="1"/>
</dbReference>
<keyword evidence="12 14" id="KW-0234">DNA repair</keyword>
<dbReference type="CDD" id="cd10027">
    <property type="entry name" value="UDG-F1-like"/>
    <property type="match status" value="1"/>
</dbReference>
<gene>
    <name evidence="14" type="primary">UNG1</name>
    <name evidence="19" type="ORF">HK103_006968</name>
</gene>
<dbReference type="Pfam" id="PF09298">
    <property type="entry name" value="FAA_hydrolase_N"/>
    <property type="match status" value="1"/>
</dbReference>
<keyword evidence="11" id="KW-0828">Tyrosine catabolism</keyword>
<evidence type="ECO:0000256" key="4">
    <source>
        <dbReference type="ARBA" id="ARBA00004782"/>
    </source>
</evidence>
<evidence type="ECO:0000256" key="11">
    <source>
        <dbReference type="ARBA" id="ARBA00022878"/>
    </source>
</evidence>
<dbReference type="InterPro" id="IPR005959">
    <property type="entry name" value="Fumarylacetoacetase"/>
</dbReference>
<dbReference type="SUPFAM" id="SSF52141">
    <property type="entry name" value="Uracil-DNA glycosylase-like"/>
    <property type="match status" value="1"/>
</dbReference>
<dbReference type="InterPro" id="IPR002043">
    <property type="entry name" value="UDG_fam1"/>
</dbReference>
<feature type="active site" description="Proton acceptor" evidence="14">
    <location>
        <position position="534"/>
    </location>
</feature>
<evidence type="ECO:0000259" key="18">
    <source>
        <dbReference type="SMART" id="SM00986"/>
    </source>
</evidence>
<dbReference type="Pfam" id="PF01557">
    <property type="entry name" value="FAA_hydrolase"/>
    <property type="match status" value="1"/>
</dbReference>
<feature type="binding site" evidence="17">
    <location>
        <position position="237"/>
    </location>
    <ligand>
        <name>Mg(2+)</name>
        <dbReference type="ChEBI" id="CHEBI:18420"/>
    </ligand>
</feature>
<evidence type="ECO:0000256" key="7">
    <source>
        <dbReference type="ARBA" id="ARBA00022763"/>
    </source>
</evidence>
<keyword evidence="14" id="KW-0539">Nucleus</keyword>
<feature type="binding site" evidence="16">
    <location>
        <position position="244"/>
    </location>
    <ligand>
        <name>substrate</name>
    </ligand>
</feature>
<dbReference type="InterPro" id="IPR011234">
    <property type="entry name" value="Fumarylacetoacetase-like_C"/>
</dbReference>
<evidence type="ECO:0000256" key="16">
    <source>
        <dbReference type="PIRSR" id="PIRSR605959-2"/>
    </source>
</evidence>
<dbReference type="NCBIfam" id="TIGR00628">
    <property type="entry name" value="ung"/>
    <property type="match status" value="1"/>
</dbReference>
<comment type="subcellular location">
    <subcellularLocation>
        <location evidence="14">Mitochondrion</location>
    </subcellularLocation>
    <subcellularLocation>
        <location evidence="14">Nucleus</location>
    </subcellularLocation>
</comment>
<dbReference type="Gene3D" id="3.90.850.10">
    <property type="entry name" value="Fumarylacetoacetase-like, C-terminal domain"/>
    <property type="match status" value="1"/>
</dbReference>
<keyword evidence="20" id="KW-1185">Reference proteome</keyword>
<dbReference type="InterPro" id="IPR015377">
    <property type="entry name" value="Fumarylacetoacetase_N"/>
</dbReference>
<dbReference type="AlphaFoldDB" id="A0AAD5UNQ6"/>
<keyword evidence="9 17" id="KW-0106">Calcium</keyword>
<dbReference type="GO" id="GO:1902000">
    <property type="term" value="P:homogentisate catabolic process"/>
    <property type="evidence" value="ECO:0007669"/>
    <property type="project" value="TreeGrafter"/>
</dbReference>
<dbReference type="InterPro" id="IPR036663">
    <property type="entry name" value="Fumarylacetoacetase_C_sf"/>
</dbReference>
<feature type="binding site" evidence="16">
    <location>
        <position position="132"/>
    </location>
    <ligand>
        <name>substrate</name>
    </ligand>
</feature>
<name>A0AAD5UNQ6_9FUNG</name>
<comment type="similarity">
    <text evidence="14">Belongs to the uracil-DNA glycosylase (UDG) superfamily. UNG family.</text>
</comment>
<keyword evidence="13" id="KW-0585">Phenylalanine catabolism</keyword>
<keyword evidence="7 14" id="KW-0227">DNA damage</keyword>
<dbReference type="Pfam" id="PF03167">
    <property type="entry name" value="UDG"/>
    <property type="match status" value="1"/>
</dbReference>
<dbReference type="FunFam" id="3.90.850.10:FF:000004">
    <property type="entry name" value="Fumarylacetoacetase"/>
    <property type="match status" value="1"/>
</dbReference>
<dbReference type="NCBIfam" id="NF003589">
    <property type="entry name" value="PRK05254.1-2"/>
    <property type="match status" value="1"/>
</dbReference>
<comment type="catalytic activity">
    <reaction evidence="1">
        <text>4-fumarylacetoacetate + H2O = acetoacetate + fumarate + H(+)</text>
        <dbReference type="Rhea" id="RHEA:10244"/>
        <dbReference type="ChEBI" id="CHEBI:13705"/>
        <dbReference type="ChEBI" id="CHEBI:15377"/>
        <dbReference type="ChEBI" id="CHEBI:15378"/>
        <dbReference type="ChEBI" id="CHEBI:18034"/>
        <dbReference type="ChEBI" id="CHEBI:29806"/>
        <dbReference type="EC" id="3.7.1.2"/>
    </reaction>
</comment>
<dbReference type="EMBL" id="JADGKB010000008">
    <property type="protein sequence ID" value="KAJ3261013.1"/>
    <property type="molecule type" value="Genomic_DNA"/>
</dbReference>
<dbReference type="GO" id="GO:0046872">
    <property type="term" value="F:metal ion binding"/>
    <property type="evidence" value="ECO:0007669"/>
    <property type="project" value="UniProtKB-KW"/>
</dbReference>
<feature type="binding site" evidence="17">
    <location>
        <position position="203"/>
    </location>
    <ligand>
        <name>Ca(2+)</name>
        <dbReference type="ChEBI" id="CHEBI:29108"/>
    </ligand>
</feature>
<evidence type="ECO:0000256" key="5">
    <source>
        <dbReference type="ARBA" id="ARBA00010211"/>
    </source>
</evidence>
<dbReference type="HAMAP" id="MF_00148">
    <property type="entry name" value="UDG"/>
    <property type="match status" value="1"/>
</dbReference>
<comment type="cofactor">
    <cofactor evidence="2 17">
        <name>Ca(2+)</name>
        <dbReference type="ChEBI" id="CHEBI:29108"/>
    </cofactor>
</comment>
<comment type="catalytic activity">
    <reaction evidence="14">
        <text>Hydrolyzes single-stranded DNA or mismatched double-stranded DNA and polynucleotides, releasing free uracil.</text>
        <dbReference type="EC" id="3.2.2.27"/>
    </reaction>
</comment>
<dbReference type="GO" id="GO:0006559">
    <property type="term" value="P:L-phenylalanine catabolic process"/>
    <property type="evidence" value="ECO:0007669"/>
    <property type="project" value="UniProtKB-KW"/>
</dbReference>
<dbReference type="EC" id="3.2.2.27" evidence="14"/>
<dbReference type="SMART" id="SM00986">
    <property type="entry name" value="UDG"/>
    <property type="match status" value="1"/>
</dbReference>
<dbReference type="GO" id="GO:0006284">
    <property type="term" value="P:base-excision repair"/>
    <property type="evidence" value="ECO:0007669"/>
    <property type="project" value="UniProtKB-UniRule"/>
</dbReference>
<dbReference type="InterPro" id="IPR036462">
    <property type="entry name" value="Fumarylacetoacetase_N_sf"/>
</dbReference>
<keyword evidence="14" id="KW-0496">Mitochondrion</keyword>
<evidence type="ECO:0000256" key="15">
    <source>
        <dbReference type="PIRSR" id="PIRSR605959-1"/>
    </source>
</evidence>
<evidence type="ECO:0000256" key="13">
    <source>
        <dbReference type="ARBA" id="ARBA00023232"/>
    </source>
</evidence>